<dbReference type="eggNOG" id="COG0285">
    <property type="taxonomic scope" value="Bacteria"/>
</dbReference>
<evidence type="ECO:0000256" key="3">
    <source>
        <dbReference type="ARBA" id="ARBA00013025"/>
    </source>
</evidence>
<evidence type="ECO:0000259" key="12">
    <source>
        <dbReference type="Pfam" id="PF02875"/>
    </source>
</evidence>
<dbReference type="GO" id="GO:0005737">
    <property type="term" value="C:cytoplasm"/>
    <property type="evidence" value="ECO:0007669"/>
    <property type="project" value="TreeGrafter"/>
</dbReference>
<accession>A0A081C9F3</accession>
<dbReference type="Proteomes" id="UP000030661">
    <property type="component" value="Unassembled WGS sequence"/>
</dbReference>
<dbReference type="STRING" id="1499967.U27_01107"/>
<evidence type="ECO:0000256" key="4">
    <source>
        <dbReference type="ARBA" id="ARBA00022598"/>
    </source>
</evidence>
<keyword evidence="15" id="KW-1185">Reference proteome</keyword>
<dbReference type="InterPro" id="IPR004101">
    <property type="entry name" value="Mur_ligase_C"/>
</dbReference>
<dbReference type="EC" id="6.3.2.17" evidence="3"/>
<dbReference type="GO" id="GO:0008841">
    <property type="term" value="F:dihydrofolate synthase activity"/>
    <property type="evidence" value="ECO:0007669"/>
    <property type="project" value="TreeGrafter"/>
</dbReference>
<name>A0A081C9F3_VECG1</name>
<feature type="domain" description="Mur ligase central" evidence="13">
    <location>
        <begin position="133"/>
        <end position="284"/>
    </location>
</feature>
<evidence type="ECO:0000313" key="15">
    <source>
        <dbReference type="Proteomes" id="UP000030661"/>
    </source>
</evidence>
<protein>
    <recommendedName>
        <fullName evidence="3">tetrahydrofolate synthase</fullName>
        <ecNumber evidence="3">6.3.2.17</ecNumber>
    </recommendedName>
    <alternativeName>
        <fullName evidence="9">Tetrahydrofolylpolyglutamate synthase</fullName>
    </alternativeName>
</protein>
<dbReference type="HOGENOM" id="CLU_015869_1_2_0"/>
<dbReference type="NCBIfam" id="TIGR01499">
    <property type="entry name" value="folC"/>
    <property type="match status" value="1"/>
</dbReference>
<reference evidence="14" key="1">
    <citation type="journal article" date="2015" name="PeerJ">
        <title>First genomic representation of candidate bacterial phylum KSB3 points to enhanced environmental sensing as a trigger of wastewater bulking.</title>
        <authorList>
            <person name="Sekiguchi Y."/>
            <person name="Ohashi A."/>
            <person name="Parks D.H."/>
            <person name="Yamauchi T."/>
            <person name="Tyson G.W."/>
            <person name="Hugenholtz P."/>
        </authorList>
    </citation>
    <scope>NUCLEOTIDE SEQUENCE [LARGE SCALE GENOMIC DNA]</scope>
</reference>
<dbReference type="SUPFAM" id="SSF53623">
    <property type="entry name" value="MurD-like peptide ligases, catalytic domain"/>
    <property type="match status" value="1"/>
</dbReference>
<evidence type="ECO:0000259" key="13">
    <source>
        <dbReference type="Pfam" id="PF08245"/>
    </source>
</evidence>
<dbReference type="Pfam" id="PF08245">
    <property type="entry name" value="Mur_ligase_M"/>
    <property type="match status" value="1"/>
</dbReference>
<comment type="cofactor">
    <cofactor evidence="1">
        <name>Mg(2+)</name>
        <dbReference type="ChEBI" id="CHEBI:18420"/>
    </cofactor>
</comment>
<dbReference type="Pfam" id="PF02875">
    <property type="entry name" value="Mur_ligase_C"/>
    <property type="match status" value="1"/>
</dbReference>
<keyword evidence="7 11" id="KW-0067">ATP-binding</keyword>
<evidence type="ECO:0000256" key="5">
    <source>
        <dbReference type="ARBA" id="ARBA00022723"/>
    </source>
</evidence>
<evidence type="ECO:0000256" key="7">
    <source>
        <dbReference type="ARBA" id="ARBA00022840"/>
    </source>
</evidence>
<evidence type="ECO:0000256" key="8">
    <source>
        <dbReference type="ARBA" id="ARBA00022842"/>
    </source>
</evidence>
<keyword evidence="6 11" id="KW-0547">Nucleotide-binding</keyword>
<dbReference type="SUPFAM" id="SSF53244">
    <property type="entry name" value="MurD-like peptide ligases, peptide-binding domain"/>
    <property type="match status" value="1"/>
</dbReference>
<comment type="similarity">
    <text evidence="2 11">Belongs to the folylpolyglutamate synthase family.</text>
</comment>
<dbReference type="GO" id="GO:0046872">
    <property type="term" value="F:metal ion binding"/>
    <property type="evidence" value="ECO:0007669"/>
    <property type="project" value="UniProtKB-KW"/>
</dbReference>
<dbReference type="InterPro" id="IPR001645">
    <property type="entry name" value="Folylpolyglutamate_synth"/>
</dbReference>
<gene>
    <name evidence="14" type="ORF">U27_01107</name>
</gene>
<dbReference type="PROSITE" id="PS01011">
    <property type="entry name" value="FOLYLPOLYGLU_SYNT_1"/>
    <property type="match status" value="1"/>
</dbReference>
<keyword evidence="5" id="KW-0479">Metal-binding</keyword>
<dbReference type="Gene3D" id="3.90.190.20">
    <property type="entry name" value="Mur ligase, C-terminal domain"/>
    <property type="match status" value="1"/>
</dbReference>
<dbReference type="PIRSF" id="PIRSF001563">
    <property type="entry name" value="Folylpolyglu_synth"/>
    <property type="match status" value="1"/>
</dbReference>
<dbReference type="InterPro" id="IPR036565">
    <property type="entry name" value="Mur-like_cat_sf"/>
</dbReference>
<comment type="catalytic activity">
    <reaction evidence="10">
        <text>(6S)-5,6,7,8-tetrahydrofolyl-(gamma-L-Glu)(n) + L-glutamate + ATP = (6S)-5,6,7,8-tetrahydrofolyl-(gamma-L-Glu)(n+1) + ADP + phosphate + H(+)</text>
        <dbReference type="Rhea" id="RHEA:10580"/>
        <dbReference type="Rhea" id="RHEA-COMP:14738"/>
        <dbReference type="Rhea" id="RHEA-COMP:14740"/>
        <dbReference type="ChEBI" id="CHEBI:15378"/>
        <dbReference type="ChEBI" id="CHEBI:29985"/>
        <dbReference type="ChEBI" id="CHEBI:30616"/>
        <dbReference type="ChEBI" id="CHEBI:43474"/>
        <dbReference type="ChEBI" id="CHEBI:141005"/>
        <dbReference type="ChEBI" id="CHEBI:456216"/>
        <dbReference type="EC" id="6.3.2.17"/>
    </reaction>
</comment>
<evidence type="ECO:0000256" key="1">
    <source>
        <dbReference type="ARBA" id="ARBA00001946"/>
    </source>
</evidence>
<dbReference type="EMBL" id="DF820477">
    <property type="protein sequence ID" value="GAK61208.1"/>
    <property type="molecule type" value="Genomic_DNA"/>
</dbReference>
<dbReference type="GO" id="GO:0004326">
    <property type="term" value="F:tetrahydrofolylpolyglutamate synthase activity"/>
    <property type="evidence" value="ECO:0007669"/>
    <property type="project" value="UniProtKB-EC"/>
</dbReference>
<organism evidence="14">
    <name type="scientific">Vecturithrix granuli</name>
    <dbReference type="NCBI Taxonomy" id="1499967"/>
    <lineage>
        <taxon>Bacteria</taxon>
        <taxon>Candidatus Moduliflexota</taxon>
        <taxon>Candidatus Vecturitrichia</taxon>
        <taxon>Candidatus Vecturitrichales</taxon>
        <taxon>Candidatus Vecturitrichaceae</taxon>
        <taxon>Candidatus Vecturithrix</taxon>
    </lineage>
</organism>
<dbReference type="InterPro" id="IPR018109">
    <property type="entry name" value="Folylpolyglutamate_synth_CS"/>
</dbReference>
<keyword evidence="4 11" id="KW-0436">Ligase</keyword>
<feature type="domain" description="Mur ligase C-terminal" evidence="12">
    <location>
        <begin position="311"/>
        <end position="439"/>
    </location>
</feature>
<dbReference type="PANTHER" id="PTHR11136">
    <property type="entry name" value="FOLYLPOLYGLUTAMATE SYNTHASE-RELATED"/>
    <property type="match status" value="1"/>
</dbReference>
<dbReference type="AlphaFoldDB" id="A0A081C9F3"/>
<evidence type="ECO:0000256" key="10">
    <source>
        <dbReference type="ARBA" id="ARBA00047493"/>
    </source>
</evidence>
<keyword evidence="8" id="KW-0460">Magnesium</keyword>
<proteinExistence type="inferred from homology"/>
<evidence type="ECO:0000313" key="14">
    <source>
        <dbReference type="EMBL" id="GAK61208.1"/>
    </source>
</evidence>
<dbReference type="FunFam" id="3.40.1190.10:FF:000011">
    <property type="entry name" value="Folylpolyglutamate synthase/dihydrofolate synthase"/>
    <property type="match status" value="1"/>
</dbReference>
<dbReference type="PANTHER" id="PTHR11136:SF0">
    <property type="entry name" value="DIHYDROFOLATE SYNTHETASE-RELATED"/>
    <property type="match status" value="1"/>
</dbReference>
<evidence type="ECO:0000256" key="11">
    <source>
        <dbReference type="PIRNR" id="PIRNR001563"/>
    </source>
</evidence>
<dbReference type="Gene3D" id="3.40.1190.10">
    <property type="entry name" value="Mur-like, catalytic domain"/>
    <property type="match status" value="1"/>
</dbReference>
<evidence type="ECO:0000256" key="6">
    <source>
        <dbReference type="ARBA" id="ARBA00022741"/>
    </source>
</evidence>
<evidence type="ECO:0000256" key="9">
    <source>
        <dbReference type="ARBA" id="ARBA00030592"/>
    </source>
</evidence>
<dbReference type="InterPro" id="IPR013221">
    <property type="entry name" value="Mur_ligase_cen"/>
</dbReference>
<evidence type="ECO:0000256" key="2">
    <source>
        <dbReference type="ARBA" id="ARBA00008276"/>
    </source>
</evidence>
<sequence>MTYEQTLDFLYNRHTSTYRGLQRIQYVLEKLGNPQDMFPSVLITGTNGKGSTAKMLNSVLIEAGYRVGCFTSPHLLEFGERITINREYIPQEDVIELTELIRTGPLVQLEEDRENLHIEGMVSFFEIVTAMGFLHFARRQVDIAILEVGIGGRLDATNTANPFVSVITNVDLDHQQFLGDTVTEIAREKSAIIREHGLVVTGCQNPEALVVLQEACQQKQAALYRTGIVYDEGQSQFSQSVIPQKVLSTGSLFAYHGIQCRFEQLYLPLVGEHQLANAAVALAALELLEQKGFSTTENIIRSGLAHVSHPGRLELLSKKPRVVVDIAHNGMGASAIAKTLTTVFSYRKLILVIGVLHDKDVKGILGPLLEVADAVIFTSPHNTQRAEAASATAKFAEELVQAAIRRAYDHWQIFEYVEDAIKQACELAGEEDVICVTGSNYTVSEAELYFCRKK</sequence>
<dbReference type="InterPro" id="IPR036615">
    <property type="entry name" value="Mur_ligase_C_dom_sf"/>
</dbReference>
<dbReference type="GO" id="GO:0005524">
    <property type="term" value="F:ATP binding"/>
    <property type="evidence" value="ECO:0007669"/>
    <property type="project" value="UniProtKB-KW"/>
</dbReference>